<feature type="binding site" evidence="11">
    <location>
        <position position="257"/>
    </location>
    <ligand>
        <name>Mg(2+)</name>
        <dbReference type="ChEBI" id="CHEBI:18420"/>
    </ligand>
</feature>
<evidence type="ECO:0000256" key="6">
    <source>
        <dbReference type="ARBA" id="ARBA00022827"/>
    </source>
</evidence>
<dbReference type="SUPFAM" id="SSF143631">
    <property type="entry name" value="ApbE-like"/>
    <property type="match status" value="1"/>
</dbReference>
<keyword evidence="4 10" id="KW-0808">Transferase</keyword>
<evidence type="ECO:0000256" key="10">
    <source>
        <dbReference type="PIRNR" id="PIRNR006268"/>
    </source>
</evidence>
<accession>A0A418SJC9</accession>
<evidence type="ECO:0000313" key="13">
    <source>
        <dbReference type="Proteomes" id="UP000283786"/>
    </source>
</evidence>
<dbReference type="EMBL" id="CP060436">
    <property type="protein sequence ID" value="QPM91844.1"/>
    <property type="molecule type" value="Genomic_DNA"/>
</dbReference>
<comment type="catalytic activity">
    <reaction evidence="9 10">
        <text>L-threonyl-[protein] + FAD = FMN-L-threonyl-[protein] + AMP + H(+)</text>
        <dbReference type="Rhea" id="RHEA:36847"/>
        <dbReference type="Rhea" id="RHEA-COMP:11060"/>
        <dbReference type="Rhea" id="RHEA-COMP:11061"/>
        <dbReference type="ChEBI" id="CHEBI:15378"/>
        <dbReference type="ChEBI" id="CHEBI:30013"/>
        <dbReference type="ChEBI" id="CHEBI:57692"/>
        <dbReference type="ChEBI" id="CHEBI:74257"/>
        <dbReference type="ChEBI" id="CHEBI:456215"/>
        <dbReference type="EC" id="2.7.1.180"/>
    </reaction>
</comment>
<evidence type="ECO:0000256" key="11">
    <source>
        <dbReference type="PIRSR" id="PIRSR006268-2"/>
    </source>
</evidence>
<evidence type="ECO:0000313" key="12">
    <source>
        <dbReference type="EMBL" id="QPM91844.1"/>
    </source>
</evidence>
<keyword evidence="13" id="KW-1185">Reference proteome</keyword>
<keyword evidence="3 10" id="KW-0285">Flavoprotein</keyword>
<dbReference type="Gene3D" id="3.10.520.10">
    <property type="entry name" value="ApbE-like domains"/>
    <property type="match status" value="1"/>
</dbReference>
<proteinExistence type="inferred from homology"/>
<dbReference type="PIRSF" id="PIRSF006268">
    <property type="entry name" value="ApbE"/>
    <property type="match status" value="1"/>
</dbReference>
<comment type="cofactor">
    <cofactor evidence="11">
        <name>Mg(2+)</name>
        <dbReference type="ChEBI" id="CHEBI:18420"/>
    </cofactor>
    <cofactor evidence="11">
        <name>Mn(2+)</name>
        <dbReference type="ChEBI" id="CHEBI:29035"/>
    </cofactor>
    <text evidence="11">Magnesium. Can also use manganese.</text>
</comment>
<comment type="similarity">
    <text evidence="10">Belongs to the ApbE family.</text>
</comment>
<dbReference type="InterPro" id="IPR003374">
    <property type="entry name" value="ApbE-like_sf"/>
</dbReference>
<evidence type="ECO:0000256" key="8">
    <source>
        <dbReference type="ARBA" id="ARBA00031306"/>
    </source>
</evidence>
<evidence type="ECO:0000256" key="4">
    <source>
        <dbReference type="ARBA" id="ARBA00022679"/>
    </source>
</evidence>
<evidence type="ECO:0000256" key="7">
    <source>
        <dbReference type="ARBA" id="ARBA00022842"/>
    </source>
</evidence>
<protein>
    <recommendedName>
        <fullName evidence="2 10">FAD:protein FMN transferase</fullName>
        <ecNumber evidence="1 10">2.7.1.180</ecNumber>
    </recommendedName>
    <alternativeName>
        <fullName evidence="8 10">Flavin transferase</fullName>
    </alternativeName>
</protein>
<dbReference type="EC" id="2.7.1.180" evidence="1 10"/>
<keyword evidence="6 10" id="KW-0274">FAD</keyword>
<evidence type="ECO:0000256" key="3">
    <source>
        <dbReference type="ARBA" id="ARBA00022630"/>
    </source>
</evidence>
<name>A0A418SJC9_9RHOB</name>
<evidence type="ECO:0000256" key="5">
    <source>
        <dbReference type="ARBA" id="ARBA00022723"/>
    </source>
</evidence>
<evidence type="ECO:0000256" key="1">
    <source>
        <dbReference type="ARBA" id="ARBA00011955"/>
    </source>
</evidence>
<dbReference type="Proteomes" id="UP000283786">
    <property type="component" value="Chromosome"/>
</dbReference>
<dbReference type="PANTHER" id="PTHR30040">
    <property type="entry name" value="THIAMINE BIOSYNTHESIS LIPOPROTEIN APBE"/>
    <property type="match status" value="1"/>
</dbReference>
<organism evidence="12 13">
    <name type="scientific">Pseudooceanicola algae</name>
    <dbReference type="NCBI Taxonomy" id="1537215"/>
    <lineage>
        <taxon>Bacteria</taxon>
        <taxon>Pseudomonadati</taxon>
        <taxon>Pseudomonadota</taxon>
        <taxon>Alphaproteobacteria</taxon>
        <taxon>Rhodobacterales</taxon>
        <taxon>Paracoccaceae</taxon>
        <taxon>Pseudooceanicola</taxon>
    </lineage>
</organism>
<dbReference type="Pfam" id="PF02424">
    <property type="entry name" value="ApbE"/>
    <property type="match status" value="1"/>
</dbReference>
<gene>
    <name evidence="12" type="primary">apbE_1</name>
    <name evidence="12" type="ORF">PSAL_031060</name>
</gene>
<dbReference type="PANTHER" id="PTHR30040:SF2">
    <property type="entry name" value="FAD:PROTEIN FMN TRANSFERASE"/>
    <property type="match status" value="1"/>
</dbReference>
<sequence length="303" mass="31630">MGTQWSLQCWTCPGLPDPAPLINRAWDEAIALFSPWSRDSALSRFNHAAPGWHVLPPEITGLLDLARDIAARTGGALDPTLGRLTDLWGFGPSGPVTTPPTPDALERARAASGLQKLHAPKGGDANQLYQPGGLWLDFGGIAKGWAVDRASALLHTAGLTTHMIELGGEIAAKGLSPEGAPWWIEVEAAPGAPSARWLGALHRGAVAGSGTWRRRSGAPGQDWSHSLNPATGRPCDGAVVGVHVFHPSAASADAWASALMVLPPETGLTIAADNDLSVLLTLRGPGGQVIRQASPALMEWEAA</sequence>
<evidence type="ECO:0000256" key="2">
    <source>
        <dbReference type="ARBA" id="ARBA00016337"/>
    </source>
</evidence>
<dbReference type="GO" id="GO:0016740">
    <property type="term" value="F:transferase activity"/>
    <property type="evidence" value="ECO:0007669"/>
    <property type="project" value="UniProtKB-UniRule"/>
</dbReference>
<feature type="binding site" evidence="11">
    <location>
        <position position="253"/>
    </location>
    <ligand>
        <name>Mg(2+)</name>
        <dbReference type="ChEBI" id="CHEBI:18420"/>
    </ligand>
</feature>
<dbReference type="InterPro" id="IPR024932">
    <property type="entry name" value="ApbE"/>
</dbReference>
<reference evidence="12 13" key="1">
    <citation type="submission" date="2020-08" db="EMBL/GenBank/DDBJ databases">
        <title>Genome sequence of Rhodobacteraceae bacterium Lw-13e.</title>
        <authorList>
            <person name="Poehlein A."/>
            <person name="Wolter L."/>
            <person name="Daniel R."/>
            <person name="Brinkhoff T."/>
        </authorList>
    </citation>
    <scope>NUCLEOTIDE SEQUENCE [LARGE SCALE GENOMIC DNA]</scope>
    <source>
        <strain evidence="12 13">Lw-13e</strain>
    </source>
</reference>
<dbReference type="AlphaFoldDB" id="A0A418SJC9"/>
<evidence type="ECO:0000256" key="9">
    <source>
        <dbReference type="ARBA" id="ARBA00048540"/>
    </source>
</evidence>
<keyword evidence="7 10" id="KW-0460">Magnesium</keyword>
<keyword evidence="5 10" id="KW-0479">Metal-binding</keyword>
<feature type="binding site" evidence="11">
    <location>
        <position position="140"/>
    </location>
    <ligand>
        <name>Mg(2+)</name>
        <dbReference type="ChEBI" id="CHEBI:18420"/>
    </ligand>
</feature>
<dbReference type="KEGG" id="palw:PSAL_031060"/>
<dbReference type="GO" id="GO:0046872">
    <property type="term" value="F:metal ion binding"/>
    <property type="evidence" value="ECO:0007669"/>
    <property type="project" value="UniProtKB-UniRule"/>
</dbReference>